<reference evidence="2 3" key="1">
    <citation type="submission" date="2020-12" db="EMBL/GenBank/DDBJ databases">
        <title>Vagococcus allomyrinae sp. nov. and Enterococcus lavae sp. nov., isolated from the larvae of Allomyrina dichotoma.</title>
        <authorList>
            <person name="Lee S.D."/>
        </authorList>
    </citation>
    <scope>NUCLEOTIDE SEQUENCE [LARGE SCALE GENOMIC DNA]</scope>
    <source>
        <strain evidence="2 3">BWM-S5</strain>
    </source>
</reference>
<dbReference type="Gene3D" id="1.20.1280.290">
    <property type="match status" value="1"/>
</dbReference>
<feature type="transmembrane region" description="Helical" evidence="1">
    <location>
        <begin position="63"/>
        <end position="82"/>
    </location>
</feature>
<keyword evidence="1" id="KW-0472">Membrane</keyword>
<dbReference type="RefSeq" id="WP_209557895.1">
    <property type="nucleotide sequence ID" value="NZ_JAEDXU010000006.1"/>
</dbReference>
<gene>
    <name evidence="2" type="ORF">I6N96_12600</name>
</gene>
<keyword evidence="1" id="KW-0812">Transmembrane</keyword>
<protein>
    <submittedName>
        <fullName evidence="2">Uncharacterized protein</fullName>
    </submittedName>
</protein>
<feature type="transmembrane region" description="Helical" evidence="1">
    <location>
        <begin position="32"/>
        <end position="56"/>
    </location>
</feature>
<comment type="caution">
    <text evidence="2">The sequence shown here is derived from an EMBL/GenBank/DDBJ whole genome shotgun (WGS) entry which is preliminary data.</text>
</comment>
<dbReference type="Proteomes" id="UP000673375">
    <property type="component" value="Unassembled WGS sequence"/>
</dbReference>
<organism evidence="2 3">
    <name type="scientific">Enterococcus larvae</name>
    <dbReference type="NCBI Taxonomy" id="2794352"/>
    <lineage>
        <taxon>Bacteria</taxon>
        <taxon>Bacillati</taxon>
        <taxon>Bacillota</taxon>
        <taxon>Bacilli</taxon>
        <taxon>Lactobacillales</taxon>
        <taxon>Enterococcaceae</taxon>
        <taxon>Enterococcus</taxon>
    </lineage>
</organism>
<proteinExistence type="predicted"/>
<dbReference type="EMBL" id="JAEDXU010000006">
    <property type="protein sequence ID" value="MBP1047113.1"/>
    <property type="molecule type" value="Genomic_DNA"/>
</dbReference>
<evidence type="ECO:0000313" key="2">
    <source>
        <dbReference type="EMBL" id="MBP1047113.1"/>
    </source>
</evidence>
<name>A0ABS4CKV3_9ENTE</name>
<keyword evidence="1" id="KW-1133">Transmembrane helix</keyword>
<evidence type="ECO:0000313" key="3">
    <source>
        <dbReference type="Proteomes" id="UP000673375"/>
    </source>
</evidence>
<accession>A0ABS4CKV3</accession>
<evidence type="ECO:0000256" key="1">
    <source>
        <dbReference type="SAM" id="Phobius"/>
    </source>
</evidence>
<keyword evidence="3" id="KW-1185">Reference proteome</keyword>
<sequence>MIINILGAIANLTSLILWVPQAKTTWKNRNNIQALSGVSIATQIIVAINTILWCVYGLLISNIWLPLGTIIILPLATLTIFLKLKSTKEKPDDVESRSWFTFSDYKKLSVVDKERCLRAIYSADFHKYLKHELLNWESYEMMSDLEKMYWDRELWAEKKTAPKKGIDVKKK</sequence>